<gene>
    <name evidence="1" type="ORF">GCM10010502_71020</name>
</gene>
<dbReference type="AlphaFoldDB" id="A0A8H9HZB0"/>
<evidence type="ECO:0000313" key="2">
    <source>
        <dbReference type="Proteomes" id="UP000610124"/>
    </source>
</evidence>
<dbReference type="Proteomes" id="UP000610124">
    <property type="component" value="Unassembled WGS sequence"/>
</dbReference>
<dbReference type="EMBL" id="BMUB01000038">
    <property type="protein sequence ID" value="GGV05893.1"/>
    <property type="molecule type" value="Genomic_DNA"/>
</dbReference>
<comment type="caution">
    <text evidence="1">The sequence shown here is derived from an EMBL/GenBank/DDBJ whole genome shotgun (WGS) entry which is preliminary data.</text>
</comment>
<proteinExistence type="predicted"/>
<organism evidence="1 2">
    <name type="scientific">Kitasatospora aureofaciens</name>
    <name type="common">Streptomyces aureofaciens</name>
    <dbReference type="NCBI Taxonomy" id="1894"/>
    <lineage>
        <taxon>Bacteria</taxon>
        <taxon>Bacillati</taxon>
        <taxon>Actinomycetota</taxon>
        <taxon>Actinomycetes</taxon>
        <taxon>Kitasatosporales</taxon>
        <taxon>Streptomycetaceae</taxon>
        <taxon>Kitasatospora</taxon>
    </lineage>
</organism>
<reference evidence="1" key="2">
    <citation type="submission" date="2020-09" db="EMBL/GenBank/DDBJ databases">
        <authorList>
            <person name="Sun Q."/>
            <person name="Ohkuma M."/>
        </authorList>
    </citation>
    <scope>NUCLEOTIDE SEQUENCE</scope>
    <source>
        <strain evidence="1">JCM 4434</strain>
    </source>
</reference>
<accession>A0A8H9HZB0</accession>
<name>A0A8H9HZB0_KITAU</name>
<evidence type="ECO:0000313" key="1">
    <source>
        <dbReference type="EMBL" id="GGV05893.1"/>
    </source>
</evidence>
<sequence length="47" mass="5198">MRDPPQGSCQGAFLVVSHDERFLTEIGVNRWLRLGDGTLKETAAPEV</sequence>
<reference evidence="1" key="1">
    <citation type="journal article" date="2014" name="Int. J. Syst. Evol. Microbiol.">
        <title>Complete genome sequence of Corynebacterium casei LMG S-19264T (=DSM 44701T), isolated from a smear-ripened cheese.</title>
        <authorList>
            <consortium name="US DOE Joint Genome Institute (JGI-PGF)"/>
            <person name="Walter F."/>
            <person name="Albersmeier A."/>
            <person name="Kalinowski J."/>
            <person name="Ruckert C."/>
        </authorList>
    </citation>
    <scope>NUCLEOTIDE SEQUENCE</scope>
    <source>
        <strain evidence="1">JCM 4434</strain>
    </source>
</reference>
<protein>
    <submittedName>
        <fullName evidence="1">Uncharacterized protein</fullName>
    </submittedName>
</protein>